<evidence type="ECO:0000313" key="2">
    <source>
        <dbReference type="Proteomes" id="UP000249218"/>
    </source>
</evidence>
<dbReference type="EMBL" id="KZ150448">
    <property type="protein sequence ID" value="PZC70833.1"/>
    <property type="molecule type" value="Genomic_DNA"/>
</dbReference>
<dbReference type="AlphaFoldDB" id="A0A2W1BGP0"/>
<sequence>IKPDNEGNVYYEGSVHASEIVDSESQGMDDIMPGLESNSKVEMDPLAFDIQAQRRAFVRKLNEKIKKSLG</sequence>
<protein>
    <submittedName>
        <fullName evidence="1">Uncharacterized protein</fullName>
    </submittedName>
</protein>
<evidence type="ECO:0000313" key="1">
    <source>
        <dbReference type="EMBL" id="PZC70833.1"/>
    </source>
</evidence>
<feature type="non-terminal residue" evidence="1">
    <location>
        <position position="1"/>
    </location>
</feature>
<gene>
    <name evidence="1" type="primary">HaOG214810</name>
    <name evidence="1" type="ORF">B5X24_HaOG214810</name>
</gene>
<keyword evidence="2" id="KW-1185">Reference proteome</keyword>
<name>A0A2W1BGP0_HELAM</name>
<reference evidence="1 2" key="1">
    <citation type="journal article" date="2017" name="BMC Biol.">
        <title>Genomic innovations, transcriptional plasticity and gene loss underlying the evolution and divergence of two highly polyphagous and invasive Helicoverpa pest species.</title>
        <authorList>
            <person name="Pearce S.L."/>
            <person name="Clarke D.F."/>
            <person name="East P.D."/>
            <person name="Elfekih S."/>
            <person name="Gordon K.H."/>
            <person name="Jermiin L.S."/>
            <person name="McGaughran A."/>
            <person name="Oakeshott J.G."/>
            <person name="Papanikolaou A."/>
            <person name="Perera O.P."/>
            <person name="Rane R.V."/>
            <person name="Richards S."/>
            <person name="Tay W.T."/>
            <person name="Walsh T.K."/>
            <person name="Anderson A."/>
            <person name="Anderson C.J."/>
            <person name="Asgari S."/>
            <person name="Board P.G."/>
            <person name="Bretschneider A."/>
            <person name="Campbell P.M."/>
            <person name="Chertemps T."/>
            <person name="Christeller J.T."/>
            <person name="Coppin C.W."/>
            <person name="Downes S.J."/>
            <person name="Duan G."/>
            <person name="Farnsworth C.A."/>
            <person name="Good R.T."/>
            <person name="Han L.B."/>
            <person name="Han Y.C."/>
            <person name="Hatje K."/>
            <person name="Horne I."/>
            <person name="Huang Y.P."/>
            <person name="Hughes D.S."/>
            <person name="Jacquin-Joly E."/>
            <person name="James W."/>
            <person name="Jhangiani S."/>
            <person name="Kollmar M."/>
            <person name="Kuwar S.S."/>
            <person name="Li S."/>
            <person name="Liu N.Y."/>
            <person name="Maibeche M.T."/>
            <person name="Miller J.R."/>
            <person name="Montagne N."/>
            <person name="Perry T."/>
            <person name="Qu J."/>
            <person name="Song S.V."/>
            <person name="Sutton G.G."/>
            <person name="Vogel H."/>
            <person name="Walenz B.P."/>
            <person name="Xu W."/>
            <person name="Zhang H.J."/>
            <person name="Zou Z."/>
            <person name="Batterham P."/>
            <person name="Edwards O.R."/>
            <person name="Feyereisen R."/>
            <person name="Gibbs R.A."/>
            <person name="Heckel D.G."/>
            <person name="McGrath A."/>
            <person name="Robin C."/>
            <person name="Scherer S.E."/>
            <person name="Worley K.C."/>
            <person name="Wu Y.D."/>
        </authorList>
    </citation>
    <scope>NUCLEOTIDE SEQUENCE [LARGE SCALE GENOMIC DNA]</scope>
    <source>
        <strain evidence="1">Harm_GR_Male_#8</strain>
        <tissue evidence="1">Whole organism</tissue>
    </source>
</reference>
<accession>A0A2W1BGP0</accession>
<organism evidence="1 2">
    <name type="scientific">Helicoverpa armigera</name>
    <name type="common">Cotton bollworm</name>
    <name type="synonym">Heliothis armigera</name>
    <dbReference type="NCBI Taxonomy" id="29058"/>
    <lineage>
        <taxon>Eukaryota</taxon>
        <taxon>Metazoa</taxon>
        <taxon>Ecdysozoa</taxon>
        <taxon>Arthropoda</taxon>
        <taxon>Hexapoda</taxon>
        <taxon>Insecta</taxon>
        <taxon>Pterygota</taxon>
        <taxon>Neoptera</taxon>
        <taxon>Endopterygota</taxon>
        <taxon>Lepidoptera</taxon>
        <taxon>Glossata</taxon>
        <taxon>Ditrysia</taxon>
        <taxon>Noctuoidea</taxon>
        <taxon>Noctuidae</taxon>
        <taxon>Heliothinae</taxon>
        <taxon>Helicoverpa</taxon>
    </lineage>
</organism>
<proteinExistence type="predicted"/>
<dbReference type="Proteomes" id="UP000249218">
    <property type="component" value="Unassembled WGS sequence"/>
</dbReference>
<dbReference type="OrthoDB" id="3936150at2759"/>